<feature type="signal peptide" evidence="1">
    <location>
        <begin position="1"/>
        <end position="18"/>
    </location>
</feature>
<accession>A0A1B6CPN1</accession>
<proteinExistence type="predicted"/>
<keyword evidence="1" id="KW-0732">Signal</keyword>
<feature type="chain" id="PRO_5008580567" description="Cathepsin propeptide inhibitor domain-containing protein" evidence="1">
    <location>
        <begin position="19"/>
        <end position="155"/>
    </location>
</feature>
<evidence type="ECO:0000256" key="1">
    <source>
        <dbReference type="SAM" id="SignalP"/>
    </source>
</evidence>
<evidence type="ECO:0008006" key="3">
    <source>
        <dbReference type="Google" id="ProtNLM"/>
    </source>
</evidence>
<organism evidence="2">
    <name type="scientific">Clastoptera arizonana</name>
    <name type="common">Arizona spittle bug</name>
    <dbReference type="NCBI Taxonomy" id="38151"/>
    <lineage>
        <taxon>Eukaryota</taxon>
        <taxon>Metazoa</taxon>
        <taxon>Ecdysozoa</taxon>
        <taxon>Arthropoda</taxon>
        <taxon>Hexapoda</taxon>
        <taxon>Insecta</taxon>
        <taxon>Pterygota</taxon>
        <taxon>Neoptera</taxon>
        <taxon>Paraneoptera</taxon>
        <taxon>Hemiptera</taxon>
        <taxon>Auchenorrhyncha</taxon>
        <taxon>Cercopoidea</taxon>
        <taxon>Clastopteridae</taxon>
        <taxon>Clastoptera</taxon>
    </lineage>
</organism>
<name>A0A1B6CPN1_9HEMI</name>
<protein>
    <recommendedName>
        <fullName evidence="3">Cathepsin propeptide inhibitor domain-containing protein</fullName>
    </recommendedName>
</protein>
<dbReference type="EMBL" id="GEDC01021879">
    <property type="protein sequence ID" value="JAS15419.1"/>
    <property type="molecule type" value="Transcribed_RNA"/>
</dbReference>
<reference evidence="2" key="1">
    <citation type="submission" date="2015-12" db="EMBL/GenBank/DDBJ databases">
        <title>De novo transcriptome assembly of four potential Pierce s Disease insect vectors from Arizona vineyards.</title>
        <authorList>
            <person name="Tassone E.E."/>
        </authorList>
    </citation>
    <scope>NUCLEOTIDE SEQUENCE</scope>
</reference>
<sequence length="155" mass="18719">MWNFNFILCLFFISVSVSYYVPHRFPTGYITKYMLSLHDTIVSEINFKRPTNLHNFTCHINEFNNYVRNLISSYYDDVFVQYRLEANDIAELIRKPKWISYKDFSALRDKYEWNEYDMKGVNRAVEKTESLWGRFQNLKAKNISHNFSTEEFYPG</sequence>
<dbReference type="AlphaFoldDB" id="A0A1B6CPN1"/>
<evidence type="ECO:0000313" key="2">
    <source>
        <dbReference type="EMBL" id="JAS15419.1"/>
    </source>
</evidence>
<gene>
    <name evidence="2" type="ORF">g.3405</name>
</gene>